<dbReference type="InterPro" id="IPR043733">
    <property type="entry name" value="DUF5677"/>
</dbReference>
<protein>
    <submittedName>
        <fullName evidence="1">Uncharacterized protein</fullName>
    </submittedName>
</protein>
<dbReference type="Proteomes" id="UP000772618">
    <property type="component" value="Unassembled WGS sequence"/>
</dbReference>
<reference evidence="1 2" key="1">
    <citation type="submission" date="2021-05" db="EMBL/GenBank/DDBJ databases">
        <title>A Polyphasic approach of four new species of the genus Ohtaekwangia: Ohtaekwangia histidinii sp. nov., Ohtaekwangia cretensis sp. nov., Ohtaekwangia indiensis sp. nov., Ohtaekwangia reichenbachii sp. nov. from diverse environment.</title>
        <authorList>
            <person name="Octaviana S."/>
        </authorList>
    </citation>
    <scope>NUCLEOTIDE SEQUENCE [LARGE SCALE GENOMIC DNA]</scope>
    <source>
        <strain evidence="1 2">PWU20</strain>
    </source>
</reference>
<evidence type="ECO:0000313" key="1">
    <source>
        <dbReference type="EMBL" id="MBT1706518.1"/>
    </source>
</evidence>
<dbReference type="Pfam" id="PF18928">
    <property type="entry name" value="DUF5677"/>
    <property type="match status" value="1"/>
</dbReference>
<keyword evidence="2" id="KW-1185">Reference proteome</keyword>
<evidence type="ECO:0000313" key="2">
    <source>
        <dbReference type="Proteomes" id="UP000772618"/>
    </source>
</evidence>
<name>A0ABS5VYM9_9BACT</name>
<dbReference type="RefSeq" id="WP_254157922.1">
    <property type="nucleotide sequence ID" value="NZ_JAHESD010000133.1"/>
</dbReference>
<organism evidence="1 2">
    <name type="scientific">Chryseosolibacter indicus</name>
    <dbReference type="NCBI Taxonomy" id="2782351"/>
    <lineage>
        <taxon>Bacteria</taxon>
        <taxon>Pseudomonadati</taxon>
        <taxon>Bacteroidota</taxon>
        <taxon>Cytophagia</taxon>
        <taxon>Cytophagales</taxon>
        <taxon>Chryseotaleaceae</taxon>
        <taxon>Chryseosolibacter</taxon>
    </lineage>
</organism>
<gene>
    <name evidence="1" type="ORF">KK060_24810</name>
</gene>
<dbReference type="EMBL" id="JAHESD010000133">
    <property type="protein sequence ID" value="MBT1706518.1"/>
    <property type="molecule type" value="Genomic_DNA"/>
</dbReference>
<accession>A0ABS5VYM9</accession>
<sequence length="281" mass="31752">MELKKEIEHLTQQIDFLERVIIAISPSTIGHSELTSVIGPILTLNKESLKSMLLLAENTQYRDMIILSRPFLEGTINIGFICAEGDNAIINSKKYAYQKGYRDLFHGIDINGFKIEKALVDHVDEIEKAAPNHMKKALADFTTKSGKEINSWTPETTKQKLEKIGKTYGLYVNGLLTFAFYSIYRDVSEIIHNSYYGARIYLGMQQKDMSAFKSSGDAAKFFSEHQERLATLFLQQINISINALLNILSQKFPIDPIKEIFTESNAALVTYADSFKTTADD</sequence>
<proteinExistence type="predicted"/>
<comment type="caution">
    <text evidence="1">The sequence shown here is derived from an EMBL/GenBank/DDBJ whole genome shotgun (WGS) entry which is preliminary data.</text>
</comment>